<evidence type="ECO:0000259" key="11">
    <source>
        <dbReference type="Pfam" id="PF07730"/>
    </source>
</evidence>
<dbReference type="Proteomes" id="UP001055940">
    <property type="component" value="Chromosome"/>
</dbReference>
<evidence type="ECO:0000259" key="10">
    <source>
        <dbReference type="Pfam" id="PF02518"/>
    </source>
</evidence>
<feature type="domain" description="Signal transduction histidine kinase subgroup 3 dimerisation and phosphoacceptor" evidence="11">
    <location>
        <begin position="128"/>
        <end position="190"/>
    </location>
</feature>
<keyword evidence="13" id="KW-1185">Reference proteome</keyword>
<proteinExistence type="predicted"/>
<evidence type="ECO:0000256" key="6">
    <source>
        <dbReference type="ARBA" id="ARBA00022777"/>
    </source>
</evidence>
<name>A0ABY5DGH3_9ACTN</name>
<evidence type="ECO:0000256" key="9">
    <source>
        <dbReference type="SAM" id="Coils"/>
    </source>
</evidence>
<dbReference type="CDD" id="cd16917">
    <property type="entry name" value="HATPase_UhpB-NarQ-NarX-like"/>
    <property type="match status" value="1"/>
</dbReference>
<evidence type="ECO:0000256" key="8">
    <source>
        <dbReference type="ARBA" id="ARBA00023012"/>
    </source>
</evidence>
<dbReference type="PANTHER" id="PTHR24421">
    <property type="entry name" value="NITRATE/NITRITE SENSOR PROTEIN NARX-RELATED"/>
    <property type="match status" value="1"/>
</dbReference>
<evidence type="ECO:0000313" key="13">
    <source>
        <dbReference type="Proteomes" id="UP001055940"/>
    </source>
</evidence>
<evidence type="ECO:0000256" key="1">
    <source>
        <dbReference type="ARBA" id="ARBA00000085"/>
    </source>
</evidence>
<accession>A0ABY5DGH3</accession>
<dbReference type="InterPro" id="IPR003594">
    <property type="entry name" value="HATPase_dom"/>
</dbReference>
<dbReference type="EMBL" id="CP099837">
    <property type="protein sequence ID" value="USY23055.1"/>
    <property type="molecule type" value="Genomic_DNA"/>
</dbReference>
<evidence type="ECO:0000256" key="7">
    <source>
        <dbReference type="ARBA" id="ARBA00022840"/>
    </source>
</evidence>
<evidence type="ECO:0000256" key="5">
    <source>
        <dbReference type="ARBA" id="ARBA00022741"/>
    </source>
</evidence>
<dbReference type="InterPro" id="IPR011712">
    <property type="entry name" value="Sig_transdc_His_kin_sub3_dim/P"/>
</dbReference>
<keyword evidence="4" id="KW-0808">Transferase</keyword>
<comment type="catalytic activity">
    <reaction evidence="1">
        <text>ATP + protein L-histidine = ADP + protein N-phospho-L-histidine.</text>
        <dbReference type="EC" id="2.7.13.3"/>
    </reaction>
</comment>
<dbReference type="RefSeq" id="WP_254421784.1">
    <property type="nucleotide sequence ID" value="NZ_BAAAJB010000051.1"/>
</dbReference>
<evidence type="ECO:0000256" key="2">
    <source>
        <dbReference type="ARBA" id="ARBA00012438"/>
    </source>
</evidence>
<keyword evidence="7" id="KW-0067">ATP-binding</keyword>
<evidence type="ECO:0000256" key="4">
    <source>
        <dbReference type="ARBA" id="ARBA00022679"/>
    </source>
</evidence>
<keyword evidence="9" id="KW-0175">Coiled coil</keyword>
<dbReference type="InterPro" id="IPR036890">
    <property type="entry name" value="HATPase_C_sf"/>
</dbReference>
<organism evidence="12 13">
    <name type="scientific">Nocardiopsis exhalans</name>
    <dbReference type="NCBI Taxonomy" id="163604"/>
    <lineage>
        <taxon>Bacteria</taxon>
        <taxon>Bacillati</taxon>
        <taxon>Actinomycetota</taxon>
        <taxon>Actinomycetes</taxon>
        <taxon>Streptosporangiales</taxon>
        <taxon>Nocardiopsidaceae</taxon>
        <taxon>Nocardiopsis</taxon>
    </lineage>
</organism>
<protein>
    <recommendedName>
        <fullName evidence="2">histidine kinase</fullName>
        <ecNumber evidence="2">2.7.13.3</ecNumber>
    </recommendedName>
</protein>
<dbReference type="InterPro" id="IPR050482">
    <property type="entry name" value="Sensor_HK_TwoCompSys"/>
</dbReference>
<sequence>MLWAATAAGVAAIAIALTTGPLFSADTAFALAWFPPTAPFAAYAAALHTPPDRRFWIPFAALAGVCLLAADPTSISGTGVRTVLFVDLAAAVALYLSTHRRLVEALRERAQRAENEQHLLAQQARADERARLASEMHDIVTHRVSLIVLQAGALRVSAHDETVRTAAEELRATGHRALSELRDLTGVLSQGHDASDPNNPGDMNDLAHLPAPGLSDPDPHQLVQDTRRTGTTVDLHTQGDPALVSPLVAATLRRLVQESLTNVHKHAPGAQVQVRMHYAPTAVRVSVTNTAPTRAPDPQLVSTGSGRGLTGLHRRVELLGGLFNAAPTSEGGFEVSARLPAHIPLNAHIHQPSP</sequence>
<feature type="coiled-coil region" evidence="9">
    <location>
        <begin position="96"/>
        <end position="123"/>
    </location>
</feature>
<dbReference type="PANTHER" id="PTHR24421:SF10">
    <property type="entry name" value="NITRATE_NITRITE SENSOR PROTEIN NARQ"/>
    <property type="match status" value="1"/>
</dbReference>
<reference evidence="12" key="1">
    <citation type="submission" date="2022-06" db="EMBL/GenBank/DDBJ databases">
        <authorList>
            <person name="Ping M."/>
        </authorList>
    </citation>
    <scope>NUCLEOTIDE SEQUENCE</scope>
    <source>
        <strain evidence="12">JCM11759T</strain>
    </source>
</reference>
<feature type="domain" description="Histidine kinase/HSP90-like ATPase" evidence="10">
    <location>
        <begin position="250"/>
        <end position="341"/>
    </location>
</feature>
<keyword evidence="6 12" id="KW-0418">Kinase</keyword>
<dbReference type="Pfam" id="PF07730">
    <property type="entry name" value="HisKA_3"/>
    <property type="match status" value="1"/>
</dbReference>
<evidence type="ECO:0000313" key="12">
    <source>
        <dbReference type="EMBL" id="USY23055.1"/>
    </source>
</evidence>
<evidence type="ECO:0000256" key="3">
    <source>
        <dbReference type="ARBA" id="ARBA00022553"/>
    </source>
</evidence>
<dbReference type="Pfam" id="PF02518">
    <property type="entry name" value="HATPase_c"/>
    <property type="match status" value="1"/>
</dbReference>
<dbReference type="SUPFAM" id="SSF55874">
    <property type="entry name" value="ATPase domain of HSP90 chaperone/DNA topoisomerase II/histidine kinase"/>
    <property type="match status" value="1"/>
</dbReference>
<dbReference type="GO" id="GO:0016301">
    <property type="term" value="F:kinase activity"/>
    <property type="evidence" value="ECO:0007669"/>
    <property type="project" value="UniProtKB-KW"/>
</dbReference>
<keyword evidence="3" id="KW-0597">Phosphoprotein</keyword>
<dbReference type="Gene3D" id="3.30.565.10">
    <property type="entry name" value="Histidine kinase-like ATPase, C-terminal domain"/>
    <property type="match status" value="1"/>
</dbReference>
<dbReference type="Gene3D" id="1.20.5.1930">
    <property type="match status" value="1"/>
</dbReference>
<keyword evidence="5" id="KW-0547">Nucleotide-binding</keyword>
<gene>
    <name evidence="12" type="ORF">NE857_16400</name>
</gene>
<dbReference type="EC" id="2.7.13.3" evidence="2"/>
<keyword evidence="8" id="KW-0902">Two-component regulatory system</keyword>